<dbReference type="AlphaFoldDB" id="A0A9N9KMC7"/>
<evidence type="ECO:0000313" key="1">
    <source>
        <dbReference type="EMBL" id="CAG8840442.1"/>
    </source>
</evidence>
<keyword evidence="2" id="KW-1185">Reference proteome</keyword>
<dbReference type="Proteomes" id="UP000789759">
    <property type="component" value="Unassembled WGS sequence"/>
</dbReference>
<accession>A0A9N9KMC7</accession>
<dbReference type="EMBL" id="CAJVQA010090161">
    <property type="protein sequence ID" value="CAG8840442.1"/>
    <property type="molecule type" value="Genomic_DNA"/>
</dbReference>
<protein>
    <submittedName>
        <fullName evidence="1">6956_t:CDS:1</fullName>
    </submittedName>
</protein>
<feature type="non-terminal residue" evidence="1">
    <location>
        <position position="1"/>
    </location>
</feature>
<proteinExistence type="predicted"/>
<reference evidence="1" key="1">
    <citation type="submission" date="2021-06" db="EMBL/GenBank/DDBJ databases">
        <authorList>
            <person name="Kallberg Y."/>
            <person name="Tangrot J."/>
            <person name="Rosling A."/>
        </authorList>
    </citation>
    <scope>NUCLEOTIDE SEQUENCE</scope>
    <source>
        <strain evidence="1">FL966</strain>
    </source>
</reference>
<name>A0A9N9KMC7_9GLOM</name>
<comment type="caution">
    <text evidence="1">The sequence shown here is derived from an EMBL/GenBank/DDBJ whole genome shotgun (WGS) entry which is preliminary data.</text>
</comment>
<evidence type="ECO:0000313" key="2">
    <source>
        <dbReference type="Proteomes" id="UP000789759"/>
    </source>
</evidence>
<sequence length="41" mass="4791">IIKKTQQSNKSTMLNRECYIIKDLIVLGERYVKEMKDGSSE</sequence>
<gene>
    <name evidence="1" type="ORF">CPELLU_LOCUS22015</name>
</gene>
<organism evidence="1 2">
    <name type="scientific">Cetraspora pellucida</name>
    <dbReference type="NCBI Taxonomy" id="1433469"/>
    <lineage>
        <taxon>Eukaryota</taxon>
        <taxon>Fungi</taxon>
        <taxon>Fungi incertae sedis</taxon>
        <taxon>Mucoromycota</taxon>
        <taxon>Glomeromycotina</taxon>
        <taxon>Glomeromycetes</taxon>
        <taxon>Diversisporales</taxon>
        <taxon>Gigasporaceae</taxon>
        <taxon>Cetraspora</taxon>
    </lineage>
</organism>
<feature type="non-terminal residue" evidence="1">
    <location>
        <position position="41"/>
    </location>
</feature>